<organism evidence="5 6">
    <name type="scientific">Paraglomus brasilianum</name>
    <dbReference type="NCBI Taxonomy" id="144538"/>
    <lineage>
        <taxon>Eukaryota</taxon>
        <taxon>Fungi</taxon>
        <taxon>Fungi incertae sedis</taxon>
        <taxon>Mucoromycota</taxon>
        <taxon>Glomeromycotina</taxon>
        <taxon>Glomeromycetes</taxon>
        <taxon>Paraglomerales</taxon>
        <taxon>Paraglomeraceae</taxon>
        <taxon>Paraglomus</taxon>
    </lineage>
</organism>
<keyword evidence="3" id="KW-0411">Iron-sulfur</keyword>
<feature type="domain" description="Aconitase/3-isopropylmalate dehydratase large subunit alpha/beta/alpha" evidence="4">
    <location>
        <begin position="73"/>
        <end position="192"/>
    </location>
</feature>
<evidence type="ECO:0000256" key="2">
    <source>
        <dbReference type="ARBA" id="ARBA00023004"/>
    </source>
</evidence>
<keyword evidence="2" id="KW-0408">Iron</keyword>
<dbReference type="PANTHER" id="PTHR43160:SF2">
    <property type="entry name" value="HOMOCITRATE DEHYDRATASE, MITOCHONDRIAL"/>
    <property type="match status" value="1"/>
</dbReference>
<dbReference type="InterPro" id="IPR015931">
    <property type="entry name" value="Acnase/IPM_dHydase_lsu_aba_1/3"/>
</dbReference>
<dbReference type="InterPro" id="IPR001030">
    <property type="entry name" value="Acoase/IPM_deHydtase_lsu_aba"/>
</dbReference>
<dbReference type="Proteomes" id="UP000789739">
    <property type="component" value="Unassembled WGS sequence"/>
</dbReference>
<evidence type="ECO:0000313" key="6">
    <source>
        <dbReference type="Proteomes" id="UP000789739"/>
    </source>
</evidence>
<name>A0A9N8VKE7_9GLOM</name>
<dbReference type="EMBL" id="CAJVPI010000006">
    <property type="protein sequence ID" value="CAG8452636.1"/>
    <property type="molecule type" value="Genomic_DNA"/>
</dbReference>
<keyword evidence="1" id="KW-0479">Metal-binding</keyword>
<evidence type="ECO:0000256" key="1">
    <source>
        <dbReference type="ARBA" id="ARBA00022723"/>
    </source>
</evidence>
<reference evidence="5" key="1">
    <citation type="submission" date="2021-06" db="EMBL/GenBank/DDBJ databases">
        <authorList>
            <person name="Kallberg Y."/>
            <person name="Tangrot J."/>
            <person name="Rosling A."/>
        </authorList>
    </citation>
    <scope>NUCLEOTIDE SEQUENCE</scope>
    <source>
        <strain evidence="5">BR232B</strain>
    </source>
</reference>
<proteinExistence type="predicted"/>
<dbReference type="GO" id="GO:0046872">
    <property type="term" value="F:metal ion binding"/>
    <property type="evidence" value="ECO:0007669"/>
    <property type="project" value="UniProtKB-KW"/>
</dbReference>
<dbReference type="GO" id="GO:0005829">
    <property type="term" value="C:cytosol"/>
    <property type="evidence" value="ECO:0007669"/>
    <property type="project" value="TreeGrafter"/>
</dbReference>
<evidence type="ECO:0000313" key="5">
    <source>
        <dbReference type="EMBL" id="CAG8452636.1"/>
    </source>
</evidence>
<keyword evidence="6" id="KW-1185">Reference proteome</keyword>
<accession>A0A9N8VKE7</accession>
<dbReference type="AlphaFoldDB" id="A0A9N8VKE7"/>
<sequence length="205" mass="22700">MGLSSVVSRCYRQLPRCLPIGRRFFATSATLPPRNYAQITPPYETLVSNLSVISKTILGSKPLTQAEKILYAHIWDPYEVNSIVRGETYLKLRPDRVAMQDASAQMAILQFMLSGMSTTAVPTSIHCDHLIEAYEGANSDVKAAEITNKEIFDFLQSAAEKYGMSFWRPGSGIIHQIVLENYAAPGGLMLGTGNRKDRLNGKTEI</sequence>
<dbReference type="GO" id="GO:0051539">
    <property type="term" value="F:4 iron, 4 sulfur cluster binding"/>
    <property type="evidence" value="ECO:0007669"/>
    <property type="project" value="TreeGrafter"/>
</dbReference>
<dbReference type="SUPFAM" id="SSF53732">
    <property type="entry name" value="Aconitase iron-sulfur domain"/>
    <property type="match status" value="1"/>
</dbReference>
<dbReference type="PANTHER" id="PTHR43160">
    <property type="entry name" value="ACONITATE HYDRATASE B"/>
    <property type="match status" value="1"/>
</dbReference>
<protein>
    <submittedName>
        <fullName evidence="5">4520_t:CDS:1</fullName>
    </submittedName>
</protein>
<dbReference type="GO" id="GO:0003994">
    <property type="term" value="F:aconitate hydratase activity"/>
    <property type="evidence" value="ECO:0007669"/>
    <property type="project" value="TreeGrafter"/>
</dbReference>
<comment type="caution">
    <text evidence="5">The sequence shown here is derived from an EMBL/GenBank/DDBJ whole genome shotgun (WGS) entry which is preliminary data.</text>
</comment>
<evidence type="ECO:0000259" key="4">
    <source>
        <dbReference type="Pfam" id="PF00330"/>
    </source>
</evidence>
<dbReference type="OrthoDB" id="2224430at2759"/>
<dbReference type="InterPro" id="IPR036008">
    <property type="entry name" value="Aconitase_4Fe-4S_dom"/>
</dbReference>
<evidence type="ECO:0000256" key="3">
    <source>
        <dbReference type="ARBA" id="ARBA00023014"/>
    </source>
</evidence>
<dbReference type="InterPro" id="IPR050926">
    <property type="entry name" value="Aconitase/IPM_isomerase"/>
</dbReference>
<dbReference type="GO" id="GO:0005739">
    <property type="term" value="C:mitochondrion"/>
    <property type="evidence" value="ECO:0007669"/>
    <property type="project" value="TreeGrafter"/>
</dbReference>
<dbReference type="Gene3D" id="3.30.499.10">
    <property type="entry name" value="Aconitase, domain 3"/>
    <property type="match status" value="1"/>
</dbReference>
<gene>
    <name evidence="5" type="ORF">PBRASI_LOCUS125</name>
</gene>
<dbReference type="Pfam" id="PF00330">
    <property type="entry name" value="Aconitase"/>
    <property type="match status" value="1"/>
</dbReference>